<proteinExistence type="predicted"/>
<sequence length="43" mass="5299">MRIKITLQTKQIPFIYRHRILSLIKEALKKSDQDYKSFLYENK</sequence>
<name>A0A831YCS4_9AQUI</name>
<accession>A0A831YCS4</accession>
<reference evidence="1" key="1">
    <citation type="journal article" date="2020" name="mSystems">
        <title>Genome- and Community-Level Interaction Insights into Carbon Utilization and Element Cycling Functions of Hydrothermarchaeota in Hydrothermal Sediment.</title>
        <authorList>
            <person name="Zhou Z."/>
            <person name="Liu Y."/>
            <person name="Xu W."/>
            <person name="Pan J."/>
            <person name="Luo Z.H."/>
            <person name="Li M."/>
        </authorList>
    </citation>
    <scope>NUCLEOTIDE SEQUENCE [LARGE SCALE GENOMIC DNA]</scope>
    <source>
        <strain evidence="1">SpSt-1257</strain>
    </source>
</reference>
<dbReference type="InterPro" id="IPR045747">
    <property type="entry name" value="CRISPR-assoc_prot_Cas6_N_sf"/>
</dbReference>
<dbReference type="AlphaFoldDB" id="A0A831YCS4"/>
<feature type="non-terminal residue" evidence="1">
    <location>
        <position position="43"/>
    </location>
</feature>
<dbReference type="Proteomes" id="UP000885621">
    <property type="component" value="Unassembled WGS sequence"/>
</dbReference>
<comment type="caution">
    <text evidence="1">The sequence shown here is derived from an EMBL/GenBank/DDBJ whole genome shotgun (WGS) entry which is preliminary data.</text>
</comment>
<evidence type="ECO:0000313" key="1">
    <source>
        <dbReference type="EMBL" id="HEV09431.1"/>
    </source>
</evidence>
<dbReference type="EMBL" id="DSFC01000195">
    <property type="protein sequence ID" value="HEV09431.1"/>
    <property type="molecule type" value="Genomic_DNA"/>
</dbReference>
<dbReference type="Gene3D" id="3.30.70.1890">
    <property type="match status" value="1"/>
</dbReference>
<gene>
    <name evidence="1" type="ORF">ENO34_03405</name>
</gene>
<organism evidence="1">
    <name type="scientific">Sulfurihydrogenibium azorense</name>
    <dbReference type="NCBI Taxonomy" id="309806"/>
    <lineage>
        <taxon>Bacteria</taxon>
        <taxon>Pseudomonadati</taxon>
        <taxon>Aquificota</taxon>
        <taxon>Aquificia</taxon>
        <taxon>Aquificales</taxon>
        <taxon>Hydrogenothermaceae</taxon>
        <taxon>Sulfurihydrogenibium</taxon>
    </lineage>
</organism>
<protein>
    <submittedName>
        <fullName evidence="1">CRISPR-associated endoribonuclease Cas6</fullName>
    </submittedName>
</protein>